<comment type="caution">
    <text evidence="4">The sequence shown here is derived from an EMBL/GenBank/DDBJ whole genome shotgun (WGS) entry which is preliminary data.</text>
</comment>
<evidence type="ECO:0000313" key="4">
    <source>
        <dbReference type="EMBL" id="OJG35083.1"/>
    </source>
</evidence>
<dbReference type="RefSeq" id="WP_071862862.1">
    <property type="nucleotide sequence ID" value="NZ_CAURXW010000011.1"/>
</dbReference>
<protein>
    <recommendedName>
        <fullName evidence="3">TsaA-like domain-containing protein</fullName>
    </recommendedName>
</protein>
<evidence type="ECO:0000256" key="1">
    <source>
        <dbReference type="ARBA" id="ARBA00022691"/>
    </source>
</evidence>
<gene>
    <name evidence="4" type="ORF">RV00_GL003102</name>
</gene>
<reference evidence="4 5" key="1">
    <citation type="submission" date="2014-12" db="EMBL/GenBank/DDBJ databases">
        <title>Draft genome sequences of 29 type strains of Enterococci.</title>
        <authorList>
            <person name="Zhong Z."/>
            <person name="Sun Z."/>
            <person name="Liu W."/>
            <person name="Zhang W."/>
            <person name="Zhang H."/>
        </authorList>
    </citation>
    <scope>NUCLEOTIDE SEQUENCE [LARGE SCALE GENOMIC DNA]</scope>
    <source>
        <strain evidence="4 5">DSM 22802</strain>
    </source>
</reference>
<dbReference type="SUPFAM" id="SSF118196">
    <property type="entry name" value="YaeB-like"/>
    <property type="match status" value="1"/>
</dbReference>
<dbReference type="InterPro" id="IPR036413">
    <property type="entry name" value="YaeB-like_sf"/>
</dbReference>
<dbReference type="CDD" id="cd09281">
    <property type="entry name" value="UPF0066"/>
    <property type="match status" value="1"/>
</dbReference>
<evidence type="ECO:0000313" key="5">
    <source>
        <dbReference type="Proteomes" id="UP000183700"/>
    </source>
</evidence>
<proteinExistence type="inferred from homology"/>
<evidence type="ECO:0000256" key="2">
    <source>
        <dbReference type="ARBA" id="ARBA00033753"/>
    </source>
</evidence>
<dbReference type="STRING" id="319970.RV00_GL003102"/>
<dbReference type="OrthoDB" id="9799092at2"/>
<dbReference type="InterPro" id="IPR036414">
    <property type="entry name" value="YaeB_N_sf"/>
</dbReference>
<dbReference type="InterPro" id="IPR023370">
    <property type="entry name" value="TrmO-like_N"/>
</dbReference>
<dbReference type="PANTHER" id="PTHR12818">
    <property type="entry name" value="TRNA (ADENINE(37)-N6)-METHYLTRANSFERASE"/>
    <property type="match status" value="1"/>
</dbReference>
<comment type="similarity">
    <text evidence="2">Belongs to the tRNA methyltransferase O family.</text>
</comment>
<dbReference type="Pfam" id="PF01980">
    <property type="entry name" value="TrmO_N"/>
    <property type="match status" value="1"/>
</dbReference>
<dbReference type="InterPro" id="IPR040372">
    <property type="entry name" value="YaeB-like"/>
</dbReference>
<keyword evidence="5" id="KW-1185">Reference proteome</keyword>
<dbReference type="Proteomes" id="UP000183700">
    <property type="component" value="Unassembled WGS sequence"/>
</dbReference>
<dbReference type="PROSITE" id="PS51668">
    <property type="entry name" value="TSAA_2"/>
    <property type="match status" value="1"/>
</dbReference>
<evidence type="ECO:0000259" key="3">
    <source>
        <dbReference type="PROSITE" id="PS51668"/>
    </source>
</evidence>
<organism evidence="4 5">
    <name type="scientific">Enterococcus devriesei</name>
    <dbReference type="NCBI Taxonomy" id="319970"/>
    <lineage>
        <taxon>Bacteria</taxon>
        <taxon>Bacillati</taxon>
        <taxon>Bacillota</taxon>
        <taxon>Bacilli</taxon>
        <taxon>Lactobacillales</taxon>
        <taxon>Enterococcaceae</taxon>
        <taxon>Enterococcus</taxon>
    </lineage>
</organism>
<keyword evidence="1" id="KW-0949">S-adenosyl-L-methionine</keyword>
<dbReference type="PANTHER" id="PTHR12818:SF0">
    <property type="entry name" value="TRNA (ADENINE(37)-N6)-METHYLTRANSFERASE"/>
    <property type="match status" value="1"/>
</dbReference>
<name>A0A1L8ST33_9ENTE</name>
<dbReference type="EMBL" id="JXKM01000009">
    <property type="protein sequence ID" value="OJG35083.1"/>
    <property type="molecule type" value="Genomic_DNA"/>
</dbReference>
<dbReference type="AlphaFoldDB" id="A0A1L8ST33"/>
<feature type="domain" description="TsaA-like" evidence="3">
    <location>
        <begin position="3"/>
        <end position="124"/>
    </location>
</feature>
<dbReference type="NCBIfam" id="TIGR00104">
    <property type="entry name" value="tRNA_TsaA"/>
    <property type="match status" value="1"/>
</dbReference>
<sequence length="154" mass="17568">MEIKEIGKVKQDNGAVYLELLPEYQEGLVGLDDFSHLYVLYWFHHLDIPELREATISKPYTNGPEKLGTFATRGPLRPNPIALSAAKILKLQANKVYLDYLDAEEGSPILDIKPYTPSSDVLENFQGPDWCQHWPQSYESSGDFDWAAEFNFTE</sequence>
<dbReference type="Gene3D" id="2.40.30.70">
    <property type="entry name" value="YaeB-like"/>
    <property type="match status" value="1"/>
</dbReference>
<accession>A0A1L8ST33</accession>